<evidence type="ECO:0000313" key="6">
    <source>
        <dbReference type="EMBL" id="KAB0349238.1"/>
    </source>
</evidence>
<protein>
    <recommendedName>
        <fullName evidence="5">DUF4200 domain-containing protein</fullName>
    </recommendedName>
</protein>
<dbReference type="AlphaFoldDB" id="A0A5N3VJG8"/>
<evidence type="ECO:0000256" key="4">
    <source>
        <dbReference type="SAM" id="MobiDB-lite"/>
    </source>
</evidence>
<evidence type="ECO:0000256" key="2">
    <source>
        <dbReference type="ARBA" id="ARBA00023069"/>
    </source>
</evidence>
<feature type="domain" description="DUF4200" evidence="5">
    <location>
        <begin position="130"/>
        <end position="248"/>
    </location>
</feature>
<proteinExistence type="predicted"/>
<feature type="coiled-coil region" evidence="3">
    <location>
        <begin position="403"/>
        <end position="430"/>
    </location>
</feature>
<reference evidence="6 7" key="1">
    <citation type="submission" date="2019-06" db="EMBL/GenBank/DDBJ databases">
        <title>Discovery of a novel chromosome fission-fusion reversal in muntjac.</title>
        <authorList>
            <person name="Mudd A.B."/>
            <person name="Bredeson J.V."/>
            <person name="Baum R."/>
            <person name="Hockemeyer D."/>
            <person name="Rokhsar D.S."/>
        </authorList>
    </citation>
    <scope>NUCLEOTIDE SEQUENCE [LARGE SCALE GENOMIC DNA]</scope>
    <source>
        <strain evidence="6">UTSW_UCB_Mm</strain>
        <tissue evidence="6">Fibroblast cell line</tissue>
    </source>
</reference>
<dbReference type="InterPro" id="IPR025252">
    <property type="entry name" value="DUF4200"/>
</dbReference>
<gene>
    <name evidence="6" type="ORF">FD754_014095</name>
</gene>
<keyword evidence="7" id="KW-1185">Reference proteome</keyword>
<evidence type="ECO:0000313" key="7">
    <source>
        <dbReference type="Proteomes" id="UP000326458"/>
    </source>
</evidence>
<dbReference type="EMBL" id="VCEA01000002">
    <property type="protein sequence ID" value="KAB0349238.1"/>
    <property type="molecule type" value="Genomic_DNA"/>
</dbReference>
<keyword evidence="2" id="KW-0969">Cilium</keyword>
<sequence>MSIDMAFVILSIIHPNNWLLNIFFFNELNIYKEKDETIKKDRPYKIFFKDLFLFKENEMAAKKREKFMNRSMKVYQKTTFSSRMKNRSHLGQIAIFADTGDASVERLGLDPTLILRLTEGADTKRTTHEFINDQRDRFMLEYTLSTKRNTILRFEKHTAMKERQLMKAEKKLEEDAAAFEEFLRENDQRSVDALKIAAQETINKLQMTAELKKASLEIQSVKSEIAKTEFLLREYMKYGFFLLKLSPKQWQIQQAMKRVSRSKENVNVVVPSIITKLSARRREGTTDESRRTSFSEDSSLGRGSQARSRRRTTPNVDEKKSSLSNQTESISSEDSLEFFLDDDMDYDLEPELYFKEPEELLQVLTELEEQNLTLVQYSQDVDENLEDVNKREKVIQDKINTNIEFLLEHKELLKANCVREEEKAAELELRSRLFSFGEYNSDAQEKLIDSLSKKINQVYKVCIGDAEVGSLNPVQKLVKVESRLVELSDLIDSIPKENVEAIERMKQKERRQRLREEKMREKQKHQEERLKAALERAVAQPKKKKGRQLIYRSKPPSGNKHELLLVKDTRTKSLEEEYFFT</sequence>
<keyword evidence="2" id="KW-0966">Cell projection</keyword>
<accession>A0A5N3VJG8</accession>
<feature type="coiled-coil region" evidence="3">
    <location>
        <begin position="165"/>
        <end position="224"/>
    </location>
</feature>
<feature type="region of interest" description="Disordered" evidence="4">
    <location>
        <begin position="537"/>
        <end position="562"/>
    </location>
</feature>
<dbReference type="PANTHER" id="PTHR21683:SF7">
    <property type="entry name" value="COILED-COIL DOMAIN-CONTAINING PROTEIN 38"/>
    <property type="match status" value="1"/>
</dbReference>
<name>A0A5N3VJG8_MUNMU</name>
<evidence type="ECO:0000256" key="1">
    <source>
        <dbReference type="ARBA" id="ARBA00023054"/>
    </source>
</evidence>
<dbReference type="InterPro" id="IPR051147">
    <property type="entry name" value="CFAP_domain-containing"/>
</dbReference>
<feature type="compositionally biased region" description="Basic and acidic residues" evidence="4">
    <location>
        <begin position="280"/>
        <end position="294"/>
    </location>
</feature>
<organism evidence="6 7">
    <name type="scientific">Muntiacus muntjak</name>
    <name type="common">Barking deer</name>
    <name type="synonym">Indian muntjac</name>
    <dbReference type="NCBI Taxonomy" id="9888"/>
    <lineage>
        <taxon>Eukaryota</taxon>
        <taxon>Metazoa</taxon>
        <taxon>Chordata</taxon>
        <taxon>Craniata</taxon>
        <taxon>Vertebrata</taxon>
        <taxon>Euteleostomi</taxon>
        <taxon>Mammalia</taxon>
        <taxon>Eutheria</taxon>
        <taxon>Laurasiatheria</taxon>
        <taxon>Artiodactyla</taxon>
        <taxon>Ruminantia</taxon>
        <taxon>Pecora</taxon>
        <taxon>Cervidae</taxon>
        <taxon>Muntiacinae</taxon>
        <taxon>Muntiacus</taxon>
    </lineage>
</organism>
<dbReference type="GO" id="GO:0005813">
    <property type="term" value="C:centrosome"/>
    <property type="evidence" value="ECO:0007669"/>
    <property type="project" value="TreeGrafter"/>
</dbReference>
<feature type="region of interest" description="Disordered" evidence="4">
    <location>
        <begin position="280"/>
        <end position="329"/>
    </location>
</feature>
<evidence type="ECO:0000256" key="3">
    <source>
        <dbReference type="SAM" id="Coils"/>
    </source>
</evidence>
<comment type="caution">
    <text evidence="6">The sequence shown here is derived from an EMBL/GenBank/DDBJ whole genome shotgun (WGS) entry which is preliminary data.</text>
</comment>
<feature type="compositionally biased region" description="Polar residues" evidence="4">
    <location>
        <begin position="295"/>
        <end position="306"/>
    </location>
</feature>
<keyword evidence="1 3" id="KW-0175">Coiled coil</keyword>
<dbReference type="Proteomes" id="UP000326458">
    <property type="component" value="Unassembled WGS sequence"/>
</dbReference>
<evidence type="ECO:0000259" key="5">
    <source>
        <dbReference type="Pfam" id="PF13863"/>
    </source>
</evidence>
<dbReference type="PANTHER" id="PTHR21683">
    <property type="entry name" value="COILED-COIL DOMAIN-CONTAINING PROTEIN 42 LIKE-2-LIKE-RELATED"/>
    <property type="match status" value="1"/>
</dbReference>
<dbReference type="Pfam" id="PF13863">
    <property type="entry name" value="DUF4200"/>
    <property type="match status" value="1"/>
</dbReference>